<evidence type="ECO:0000313" key="5">
    <source>
        <dbReference type="Proteomes" id="UP000667802"/>
    </source>
</evidence>
<keyword evidence="5" id="KW-1185">Reference proteome</keyword>
<dbReference type="InterPro" id="IPR011006">
    <property type="entry name" value="CheY-like_superfamily"/>
</dbReference>
<comment type="caution">
    <text evidence="4">The sequence shown here is derived from an EMBL/GenBank/DDBJ whole genome shotgun (WGS) entry which is preliminary data.</text>
</comment>
<dbReference type="SMART" id="SM00448">
    <property type="entry name" value="REC"/>
    <property type="match status" value="1"/>
</dbReference>
<dbReference type="InterPro" id="IPR001789">
    <property type="entry name" value="Sig_transdc_resp-reg_receiver"/>
</dbReference>
<accession>A0AAP5ME57</accession>
<dbReference type="InterPro" id="IPR050595">
    <property type="entry name" value="Bact_response_regulator"/>
</dbReference>
<dbReference type="EMBL" id="JAALHA020000036">
    <property type="protein sequence ID" value="MDR9900558.1"/>
    <property type="molecule type" value="Genomic_DNA"/>
</dbReference>
<dbReference type="Pfam" id="PF00072">
    <property type="entry name" value="Response_reg"/>
    <property type="match status" value="1"/>
</dbReference>
<dbReference type="AlphaFoldDB" id="A0AAP5ME57"/>
<dbReference type="GO" id="GO:0000160">
    <property type="term" value="P:phosphorelay signal transduction system"/>
    <property type="evidence" value="ECO:0007669"/>
    <property type="project" value="InterPro"/>
</dbReference>
<reference evidence="5" key="1">
    <citation type="journal article" date="2021" name="Science">
        <title>Hunting the eagle killer: A cyanobacterial neurotoxin causes vacuolar myelinopathy.</title>
        <authorList>
            <person name="Breinlinger S."/>
            <person name="Phillips T.J."/>
            <person name="Haram B.N."/>
            <person name="Mares J."/>
            <person name="Martinez Yerena J.A."/>
            <person name="Hrouzek P."/>
            <person name="Sobotka R."/>
            <person name="Henderson W.M."/>
            <person name="Schmieder P."/>
            <person name="Williams S.M."/>
            <person name="Lauderdale J.D."/>
            <person name="Wilde H.D."/>
            <person name="Gerrin W."/>
            <person name="Kust A."/>
            <person name="Washington J.W."/>
            <person name="Wagner C."/>
            <person name="Geier B."/>
            <person name="Liebeke M."/>
            <person name="Enke H."/>
            <person name="Niedermeyer T.H.J."/>
            <person name="Wilde S.B."/>
        </authorList>
    </citation>
    <scope>NUCLEOTIDE SEQUENCE [LARGE SCALE GENOMIC DNA]</scope>
    <source>
        <strain evidence="5">Thurmond2011</strain>
    </source>
</reference>
<feature type="domain" description="Response regulatory" evidence="3">
    <location>
        <begin position="32"/>
        <end position="150"/>
    </location>
</feature>
<protein>
    <submittedName>
        <fullName evidence="4">Response regulator</fullName>
    </submittedName>
</protein>
<keyword evidence="1 2" id="KW-0597">Phosphoprotein</keyword>
<dbReference type="Gene3D" id="3.40.50.2300">
    <property type="match status" value="1"/>
</dbReference>
<evidence type="ECO:0000313" key="4">
    <source>
        <dbReference type="EMBL" id="MDR9900558.1"/>
    </source>
</evidence>
<sequence>MAQTSSLEGSDQLSSSQASSQILTTTLLTGIRILLVDDDPDNLDLLRFLLEQNGAIVTSATSAVKALEIIVIPGNFPDLIISDIGMQGMNGYEFIQQVGALPQGQQVLALAFTAFARQENQEQALRSGFQAYIPYSALHNVLPPFLRIIPNNGQTVKY</sequence>
<dbReference type="PANTHER" id="PTHR44591:SF3">
    <property type="entry name" value="RESPONSE REGULATORY DOMAIN-CONTAINING PROTEIN"/>
    <property type="match status" value="1"/>
</dbReference>
<dbReference type="Proteomes" id="UP000667802">
    <property type="component" value="Unassembled WGS sequence"/>
</dbReference>
<dbReference type="RefSeq" id="WP_208343855.1">
    <property type="nucleotide sequence ID" value="NZ_CAWQFN010000403.1"/>
</dbReference>
<evidence type="ECO:0000259" key="3">
    <source>
        <dbReference type="PROSITE" id="PS50110"/>
    </source>
</evidence>
<evidence type="ECO:0000256" key="2">
    <source>
        <dbReference type="PROSITE-ProRule" id="PRU00169"/>
    </source>
</evidence>
<organism evidence="4 5">
    <name type="scientific">Aetokthonos hydrillicola Thurmond2011</name>
    <dbReference type="NCBI Taxonomy" id="2712845"/>
    <lineage>
        <taxon>Bacteria</taxon>
        <taxon>Bacillati</taxon>
        <taxon>Cyanobacteriota</taxon>
        <taxon>Cyanophyceae</taxon>
        <taxon>Nostocales</taxon>
        <taxon>Hapalosiphonaceae</taxon>
        <taxon>Aetokthonos</taxon>
    </lineage>
</organism>
<dbReference type="SUPFAM" id="SSF52172">
    <property type="entry name" value="CheY-like"/>
    <property type="match status" value="1"/>
</dbReference>
<dbReference type="PROSITE" id="PS50110">
    <property type="entry name" value="RESPONSE_REGULATORY"/>
    <property type="match status" value="1"/>
</dbReference>
<evidence type="ECO:0000256" key="1">
    <source>
        <dbReference type="ARBA" id="ARBA00022553"/>
    </source>
</evidence>
<gene>
    <name evidence="4" type="ORF">G7B40_039400</name>
</gene>
<dbReference type="PANTHER" id="PTHR44591">
    <property type="entry name" value="STRESS RESPONSE REGULATOR PROTEIN 1"/>
    <property type="match status" value="1"/>
</dbReference>
<feature type="modified residue" description="4-aspartylphosphate" evidence="2">
    <location>
        <position position="83"/>
    </location>
</feature>
<name>A0AAP5ME57_9CYAN</name>
<proteinExistence type="predicted"/>